<evidence type="ECO:0000313" key="6">
    <source>
        <dbReference type="Ensembl" id="ENSLCAP00010010920.1"/>
    </source>
</evidence>
<accession>A0A4W6CH41</accession>
<dbReference type="STRING" id="8187.ENSLCAP00010010920"/>
<dbReference type="SMART" id="SM00181">
    <property type="entry name" value="EGF"/>
    <property type="match status" value="4"/>
</dbReference>
<reference evidence="7" key="1">
    <citation type="submission" date="2015-09" db="EMBL/GenBank/DDBJ databases">
        <authorList>
            <person name="Sai Rama Sridatta P."/>
        </authorList>
    </citation>
    <scope>NUCLEOTIDE SEQUENCE [LARGE SCALE GENOMIC DNA]</scope>
</reference>
<dbReference type="InterPro" id="IPR000152">
    <property type="entry name" value="EGF-type_Asp/Asn_hydroxyl_site"/>
</dbReference>
<keyword evidence="3" id="KW-1015">Disulfide bond</keyword>
<name>A0A4W6CH41_LATCA</name>
<proteinExistence type="predicted"/>
<dbReference type="PANTHER" id="PTHR24034:SF89">
    <property type="entry name" value="COMPLEMENT COMPONENT C1Q RECEPTOR"/>
    <property type="match status" value="1"/>
</dbReference>
<protein>
    <recommendedName>
        <fullName evidence="5">EGF-like domain-containing protein</fullName>
    </recommendedName>
</protein>
<dbReference type="SMART" id="SM00179">
    <property type="entry name" value="EGF_CA"/>
    <property type="match status" value="4"/>
</dbReference>
<dbReference type="PROSITE" id="PS01187">
    <property type="entry name" value="EGF_CA"/>
    <property type="match status" value="1"/>
</dbReference>
<reference evidence="6" key="3">
    <citation type="submission" date="2025-09" db="UniProtKB">
        <authorList>
            <consortium name="Ensembl"/>
        </authorList>
    </citation>
    <scope>IDENTIFICATION</scope>
</reference>
<dbReference type="AlphaFoldDB" id="A0A4W6CH41"/>
<dbReference type="InterPro" id="IPR049883">
    <property type="entry name" value="NOTCH1_EGF-like"/>
</dbReference>
<dbReference type="InterPro" id="IPR001881">
    <property type="entry name" value="EGF-like_Ca-bd_dom"/>
</dbReference>
<dbReference type="InterPro" id="IPR009030">
    <property type="entry name" value="Growth_fac_rcpt_cys_sf"/>
</dbReference>
<sequence>MTRPLAQVRVWLYVCLLKSFASKSFSTSLSIFPDVDECLLPAAVTGCVFGCVNTPGSFHCQCPAGYSLQTADSHYTDECAVNQGRGPCMEQCHNSPGSYRCSCTYGHILAGDGHSCIAECAPGYKKQLTIPENSTAQAFLEECVGKKKCRSFGWSTLRTMSPYFSKEIINLFPQLMSKICLSTDVNECQEEEWQCVNLPGSHRCICPKGYTLHRDGHHCKGQCGRAHSCTHICNSIVHDINECSRKNGGCSHLCVNQNGAYKCACPPSHRLSPYSWKKCVPRTTANTAG</sequence>
<keyword evidence="1" id="KW-0245">EGF-like domain</keyword>
<keyword evidence="2" id="KW-0677">Repeat</keyword>
<feature type="signal peptide" evidence="4">
    <location>
        <begin position="1"/>
        <end position="26"/>
    </location>
</feature>
<dbReference type="InterPro" id="IPR000742">
    <property type="entry name" value="EGF"/>
</dbReference>
<keyword evidence="7" id="KW-1185">Reference proteome</keyword>
<keyword evidence="4" id="KW-0732">Signal</keyword>
<dbReference type="PROSITE" id="PS01186">
    <property type="entry name" value="EGF_2"/>
    <property type="match status" value="1"/>
</dbReference>
<evidence type="ECO:0000256" key="2">
    <source>
        <dbReference type="ARBA" id="ARBA00022737"/>
    </source>
</evidence>
<feature type="domain" description="EGF-like" evidence="5">
    <location>
        <begin position="204"/>
        <end position="219"/>
    </location>
</feature>
<dbReference type="CDD" id="cd00054">
    <property type="entry name" value="EGF_CA"/>
    <property type="match status" value="2"/>
</dbReference>
<dbReference type="GO" id="GO:0005509">
    <property type="term" value="F:calcium ion binding"/>
    <property type="evidence" value="ECO:0007669"/>
    <property type="project" value="InterPro"/>
</dbReference>
<dbReference type="GeneTree" id="ENSGT00940000164218"/>
<dbReference type="Ensembl" id="ENSLCAT00010011156.1">
    <property type="protein sequence ID" value="ENSLCAP00010010920.1"/>
    <property type="gene ID" value="ENSLCAG00010005185.1"/>
</dbReference>
<dbReference type="SUPFAM" id="SSF57184">
    <property type="entry name" value="Growth factor receptor domain"/>
    <property type="match status" value="1"/>
</dbReference>
<dbReference type="Proteomes" id="UP000314980">
    <property type="component" value="Unassembled WGS sequence"/>
</dbReference>
<evidence type="ECO:0000313" key="7">
    <source>
        <dbReference type="Proteomes" id="UP000314980"/>
    </source>
</evidence>
<dbReference type="InterPro" id="IPR050751">
    <property type="entry name" value="ECM_structural_protein"/>
</dbReference>
<feature type="chain" id="PRO_5021347632" description="EGF-like domain-containing protein" evidence="4">
    <location>
        <begin position="27"/>
        <end position="289"/>
    </location>
</feature>
<evidence type="ECO:0000256" key="4">
    <source>
        <dbReference type="SAM" id="SignalP"/>
    </source>
</evidence>
<organism evidence="6 7">
    <name type="scientific">Lates calcarifer</name>
    <name type="common">Barramundi</name>
    <name type="synonym">Holocentrus calcarifer</name>
    <dbReference type="NCBI Taxonomy" id="8187"/>
    <lineage>
        <taxon>Eukaryota</taxon>
        <taxon>Metazoa</taxon>
        <taxon>Chordata</taxon>
        <taxon>Craniata</taxon>
        <taxon>Vertebrata</taxon>
        <taxon>Euteleostomi</taxon>
        <taxon>Actinopterygii</taxon>
        <taxon>Neopterygii</taxon>
        <taxon>Teleostei</taxon>
        <taxon>Neoteleostei</taxon>
        <taxon>Acanthomorphata</taxon>
        <taxon>Carangaria</taxon>
        <taxon>Carangaria incertae sedis</taxon>
        <taxon>Centropomidae</taxon>
        <taxon>Lates</taxon>
    </lineage>
</organism>
<evidence type="ECO:0000256" key="1">
    <source>
        <dbReference type="ARBA" id="ARBA00022536"/>
    </source>
</evidence>
<dbReference type="SUPFAM" id="SSF57196">
    <property type="entry name" value="EGF/Laminin"/>
    <property type="match status" value="1"/>
</dbReference>
<dbReference type="Pfam" id="PF07645">
    <property type="entry name" value="EGF_CA"/>
    <property type="match status" value="3"/>
</dbReference>
<evidence type="ECO:0000259" key="5">
    <source>
        <dbReference type="PROSITE" id="PS01186"/>
    </source>
</evidence>
<dbReference type="Pfam" id="PF14670">
    <property type="entry name" value="FXa_inhibition"/>
    <property type="match status" value="1"/>
</dbReference>
<dbReference type="FunFam" id="2.10.25.10:FF:000119">
    <property type="entry name" value="vitamin K-dependent protein S"/>
    <property type="match status" value="1"/>
</dbReference>
<dbReference type="PANTHER" id="PTHR24034">
    <property type="entry name" value="EGF-LIKE DOMAIN-CONTAINING PROTEIN"/>
    <property type="match status" value="1"/>
</dbReference>
<dbReference type="PROSITE" id="PS00010">
    <property type="entry name" value="ASX_HYDROXYL"/>
    <property type="match status" value="1"/>
</dbReference>
<dbReference type="Gene3D" id="2.10.25.10">
    <property type="entry name" value="Laminin"/>
    <property type="match status" value="4"/>
</dbReference>
<dbReference type="InParanoid" id="A0A4W6CH41"/>
<evidence type="ECO:0000256" key="3">
    <source>
        <dbReference type="ARBA" id="ARBA00023157"/>
    </source>
</evidence>
<reference evidence="6" key="2">
    <citation type="submission" date="2025-08" db="UniProtKB">
        <authorList>
            <consortium name="Ensembl"/>
        </authorList>
    </citation>
    <scope>IDENTIFICATION</scope>
</reference>
<dbReference type="InterPro" id="IPR018097">
    <property type="entry name" value="EGF_Ca-bd_CS"/>
</dbReference>